<dbReference type="EMBL" id="JAKIKS010000055">
    <property type="protein sequence ID" value="MCL1125652.1"/>
    <property type="molecule type" value="Genomic_DNA"/>
</dbReference>
<organism evidence="2 3">
    <name type="scientific">Shewanella surugensis</name>
    <dbReference type="NCBI Taxonomy" id="212020"/>
    <lineage>
        <taxon>Bacteria</taxon>
        <taxon>Pseudomonadati</taxon>
        <taxon>Pseudomonadota</taxon>
        <taxon>Gammaproteobacteria</taxon>
        <taxon>Alteromonadales</taxon>
        <taxon>Shewanellaceae</taxon>
        <taxon>Shewanella</taxon>
    </lineage>
</organism>
<comment type="caution">
    <text evidence="2">The sequence shown here is derived from an EMBL/GenBank/DDBJ whole genome shotgun (WGS) entry which is preliminary data.</text>
</comment>
<dbReference type="Proteomes" id="UP001203423">
    <property type="component" value="Unassembled WGS sequence"/>
</dbReference>
<reference evidence="2 3" key="1">
    <citation type="submission" date="2022-01" db="EMBL/GenBank/DDBJ databases">
        <title>Whole genome-based taxonomy of the Shewanellaceae.</title>
        <authorList>
            <person name="Martin-Rodriguez A.J."/>
        </authorList>
    </citation>
    <scope>NUCLEOTIDE SEQUENCE [LARGE SCALE GENOMIC DNA]</scope>
    <source>
        <strain evidence="2 3">DSM 17177</strain>
    </source>
</reference>
<evidence type="ECO:0000313" key="2">
    <source>
        <dbReference type="EMBL" id="MCL1125652.1"/>
    </source>
</evidence>
<feature type="chain" id="PRO_5046427785" evidence="1">
    <location>
        <begin position="25"/>
        <end position="73"/>
    </location>
</feature>
<gene>
    <name evidence="2" type="ORF">L2764_14495</name>
</gene>
<proteinExistence type="predicted"/>
<accession>A0ABT0LE96</accession>
<keyword evidence="1" id="KW-0732">Signal</keyword>
<evidence type="ECO:0000313" key="3">
    <source>
        <dbReference type="Proteomes" id="UP001203423"/>
    </source>
</evidence>
<dbReference type="InterPro" id="IPR018740">
    <property type="entry name" value="DUF2282_membr"/>
</dbReference>
<dbReference type="Pfam" id="PF10048">
    <property type="entry name" value="DUF2282"/>
    <property type="match status" value="1"/>
</dbReference>
<keyword evidence="3" id="KW-1185">Reference proteome</keyword>
<protein>
    <submittedName>
        <fullName evidence="2">DUF2282 domain-containing protein</fullName>
    </submittedName>
</protein>
<sequence length="73" mass="7261">MTSSNKTLGLTVAGILAVGLSVGANDCGALDGSHGCAGQTKESNLANEWVYVPTGTCDKIIGGVVKAIKPAKT</sequence>
<name>A0ABT0LE96_9GAMM</name>
<evidence type="ECO:0000256" key="1">
    <source>
        <dbReference type="SAM" id="SignalP"/>
    </source>
</evidence>
<dbReference type="RefSeq" id="WP_248940959.1">
    <property type="nucleotide sequence ID" value="NZ_JAKIKS010000055.1"/>
</dbReference>
<feature type="signal peptide" evidence="1">
    <location>
        <begin position="1"/>
        <end position="24"/>
    </location>
</feature>